<feature type="binding site" evidence="9">
    <location>
        <begin position="44"/>
        <end position="48"/>
    </location>
    <ligand>
        <name>4-amino-2-methyl-5-(diphosphooxymethyl)pyrimidine</name>
        <dbReference type="ChEBI" id="CHEBI:57841"/>
    </ligand>
</feature>
<dbReference type="GO" id="GO:0005737">
    <property type="term" value="C:cytoplasm"/>
    <property type="evidence" value="ECO:0007669"/>
    <property type="project" value="TreeGrafter"/>
</dbReference>
<dbReference type="PATRIC" id="fig|1423808.3.peg.690"/>
<evidence type="ECO:0000313" key="14">
    <source>
        <dbReference type="Proteomes" id="UP000051581"/>
    </source>
</evidence>
<dbReference type="InterPro" id="IPR013785">
    <property type="entry name" value="Aldolase_TIM"/>
</dbReference>
<comment type="pathway">
    <text evidence="1 9 11">Cofactor biosynthesis; thiamine diphosphate biosynthesis; thiamine phosphate from 4-amino-2-methyl-5-diphosphomethylpyrimidine and 4-methyl-5-(2-phosphoethyl)-thiazole: step 1/1.</text>
</comment>
<name>A0A0R1KX78_9LACO</name>
<evidence type="ECO:0000313" key="13">
    <source>
        <dbReference type="EMBL" id="KRK88037.1"/>
    </source>
</evidence>
<keyword evidence="2 9" id="KW-0808">Transferase</keyword>
<dbReference type="AlphaFoldDB" id="A0A0R1KX78"/>
<dbReference type="InterPro" id="IPR036206">
    <property type="entry name" value="ThiamineP_synth_sf"/>
</dbReference>
<comment type="function">
    <text evidence="9">Condenses 4-methyl-5-(beta-hydroxyethyl)thiazole monophosphate (THZ-P) and 2-methyl-4-amino-5-hydroxymethyl pyrimidine pyrophosphate (HMP-PP) to form thiamine monophosphate (TMP).</text>
</comment>
<dbReference type="RefSeq" id="WP_057825598.1">
    <property type="nucleotide sequence ID" value="NZ_AZEA01000013.1"/>
</dbReference>
<evidence type="ECO:0000256" key="6">
    <source>
        <dbReference type="ARBA" id="ARBA00047334"/>
    </source>
</evidence>
<feature type="binding site" evidence="9">
    <location>
        <position position="79"/>
    </location>
    <ligand>
        <name>4-amino-2-methyl-5-(diphosphooxymethyl)pyrimidine</name>
        <dbReference type="ChEBI" id="CHEBI:57841"/>
    </ligand>
</feature>
<dbReference type="EMBL" id="AZEA01000013">
    <property type="protein sequence ID" value="KRK88037.1"/>
    <property type="molecule type" value="Genomic_DNA"/>
</dbReference>
<protein>
    <recommendedName>
        <fullName evidence="9">Thiamine-phosphate synthase</fullName>
        <shortName evidence="9">TP synthase</shortName>
        <shortName evidence="9">TPS</shortName>
        <ecNumber evidence="9">2.5.1.3</ecNumber>
    </recommendedName>
    <alternativeName>
        <fullName evidence="9">Thiamine-phosphate pyrophosphorylase</fullName>
        <shortName evidence="9">TMP pyrophosphorylase</shortName>
        <shortName evidence="9">TMP-PPase</shortName>
    </alternativeName>
</protein>
<reference evidence="13 14" key="1">
    <citation type="journal article" date="2015" name="Genome Announc.">
        <title>Expanding the biotechnology potential of lactobacilli through comparative genomics of 213 strains and associated genera.</title>
        <authorList>
            <person name="Sun Z."/>
            <person name="Harris H.M."/>
            <person name="McCann A."/>
            <person name="Guo C."/>
            <person name="Argimon S."/>
            <person name="Zhang W."/>
            <person name="Yang X."/>
            <person name="Jeffery I.B."/>
            <person name="Cooney J.C."/>
            <person name="Kagawa T.F."/>
            <person name="Liu W."/>
            <person name="Song Y."/>
            <person name="Salvetti E."/>
            <person name="Wrobel A."/>
            <person name="Rasinkangas P."/>
            <person name="Parkhill J."/>
            <person name="Rea M.C."/>
            <person name="O'Sullivan O."/>
            <person name="Ritari J."/>
            <person name="Douillard F.P."/>
            <person name="Paul Ross R."/>
            <person name="Yang R."/>
            <person name="Briner A.E."/>
            <person name="Felis G.E."/>
            <person name="de Vos W.M."/>
            <person name="Barrangou R."/>
            <person name="Klaenhammer T.R."/>
            <person name="Caufield P.W."/>
            <person name="Cui Y."/>
            <person name="Zhang H."/>
            <person name="O'Toole P.W."/>
        </authorList>
    </citation>
    <scope>NUCLEOTIDE SEQUENCE [LARGE SCALE GENOMIC DNA]</scope>
    <source>
        <strain evidence="13 14">DSM 19904</strain>
    </source>
</reference>
<feature type="domain" description="Thiamine phosphate synthase/TenI" evidence="12">
    <location>
        <begin position="13"/>
        <end position="199"/>
    </location>
</feature>
<proteinExistence type="inferred from homology"/>
<evidence type="ECO:0000256" key="2">
    <source>
        <dbReference type="ARBA" id="ARBA00022679"/>
    </source>
</evidence>
<dbReference type="Proteomes" id="UP000051581">
    <property type="component" value="Unassembled WGS sequence"/>
</dbReference>
<dbReference type="InterPro" id="IPR034291">
    <property type="entry name" value="TMP_synthase"/>
</dbReference>
<evidence type="ECO:0000256" key="10">
    <source>
        <dbReference type="RuleBase" id="RU003826"/>
    </source>
</evidence>
<keyword evidence="14" id="KW-1185">Reference proteome</keyword>
<evidence type="ECO:0000256" key="4">
    <source>
        <dbReference type="ARBA" id="ARBA00022842"/>
    </source>
</evidence>
<comment type="cofactor">
    <cofactor evidence="9">
        <name>Mg(2+)</name>
        <dbReference type="ChEBI" id="CHEBI:18420"/>
    </cofactor>
    <text evidence="9">Binds 1 Mg(2+) ion per subunit.</text>
</comment>
<organism evidence="13 14">
    <name type="scientific">Lentilactobacillus sunkii DSM 19904</name>
    <dbReference type="NCBI Taxonomy" id="1423808"/>
    <lineage>
        <taxon>Bacteria</taxon>
        <taxon>Bacillati</taxon>
        <taxon>Bacillota</taxon>
        <taxon>Bacilli</taxon>
        <taxon>Lactobacillales</taxon>
        <taxon>Lactobacillaceae</taxon>
        <taxon>Lentilactobacillus</taxon>
    </lineage>
</organism>
<keyword evidence="4 9" id="KW-0460">Magnesium</keyword>
<keyword evidence="3 9" id="KW-0479">Metal-binding</keyword>
<evidence type="ECO:0000256" key="3">
    <source>
        <dbReference type="ARBA" id="ARBA00022723"/>
    </source>
</evidence>
<comment type="similarity">
    <text evidence="9 10">Belongs to the thiamine-phosphate synthase family.</text>
</comment>
<dbReference type="Pfam" id="PF02581">
    <property type="entry name" value="TMP-TENI"/>
    <property type="match status" value="1"/>
</dbReference>
<evidence type="ECO:0000256" key="5">
    <source>
        <dbReference type="ARBA" id="ARBA00022977"/>
    </source>
</evidence>
<evidence type="ECO:0000256" key="8">
    <source>
        <dbReference type="ARBA" id="ARBA00047883"/>
    </source>
</evidence>
<dbReference type="PANTHER" id="PTHR20857:SF15">
    <property type="entry name" value="THIAMINE-PHOSPHATE SYNTHASE"/>
    <property type="match status" value="1"/>
</dbReference>
<dbReference type="NCBIfam" id="TIGR00693">
    <property type="entry name" value="thiE"/>
    <property type="match status" value="1"/>
</dbReference>
<feature type="binding site" evidence="9">
    <location>
        <begin position="196"/>
        <end position="197"/>
    </location>
    <ligand>
        <name>2-[(2R,5Z)-2-carboxy-4-methylthiazol-5(2H)-ylidene]ethyl phosphate</name>
        <dbReference type="ChEBI" id="CHEBI:62899"/>
    </ligand>
</feature>
<dbReference type="InterPro" id="IPR022998">
    <property type="entry name" value="ThiamineP_synth_TenI"/>
</dbReference>
<dbReference type="GO" id="GO:0009229">
    <property type="term" value="P:thiamine diphosphate biosynthetic process"/>
    <property type="evidence" value="ECO:0007669"/>
    <property type="project" value="UniProtKB-UniRule"/>
</dbReference>
<comment type="catalytic activity">
    <reaction evidence="7 9 10">
        <text>2-(2-carboxy-4-methylthiazol-5-yl)ethyl phosphate + 4-amino-2-methyl-5-(diphosphooxymethyl)pyrimidine + 2 H(+) = thiamine phosphate + CO2 + diphosphate</text>
        <dbReference type="Rhea" id="RHEA:47848"/>
        <dbReference type="ChEBI" id="CHEBI:15378"/>
        <dbReference type="ChEBI" id="CHEBI:16526"/>
        <dbReference type="ChEBI" id="CHEBI:33019"/>
        <dbReference type="ChEBI" id="CHEBI:37575"/>
        <dbReference type="ChEBI" id="CHEBI:57841"/>
        <dbReference type="ChEBI" id="CHEBI:62890"/>
        <dbReference type="EC" id="2.5.1.3"/>
    </reaction>
</comment>
<feature type="binding site" evidence="9">
    <location>
        <position position="80"/>
    </location>
    <ligand>
        <name>Mg(2+)</name>
        <dbReference type="ChEBI" id="CHEBI:18420"/>
    </ligand>
</feature>
<dbReference type="FunFam" id="3.20.20.70:FF:000096">
    <property type="entry name" value="Thiamine-phosphate synthase"/>
    <property type="match status" value="1"/>
</dbReference>
<comment type="catalytic activity">
    <reaction evidence="6 9 10">
        <text>4-methyl-5-(2-phosphooxyethyl)-thiazole + 4-amino-2-methyl-5-(diphosphooxymethyl)pyrimidine + H(+) = thiamine phosphate + diphosphate</text>
        <dbReference type="Rhea" id="RHEA:22328"/>
        <dbReference type="ChEBI" id="CHEBI:15378"/>
        <dbReference type="ChEBI" id="CHEBI:33019"/>
        <dbReference type="ChEBI" id="CHEBI:37575"/>
        <dbReference type="ChEBI" id="CHEBI:57841"/>
        <dbReference type="ChEBI" id="CHEBI:58296"/>
        <dbReference type="EC" id="2.5.1.3"/>
    </reaction>
</comment>
<feature type="binding site" evidence="9">
    <location>
        <position position="176"/>
    </location>
    <ligand>
        <name>2-[(2R,5Z)-2-carboxy-4-methylthiazol-5(2H)-ylidene]ethyl phosphate</name>
        <dbReference type="ChEBI" id="CHEBI:62899"/>
    </ligand>
</feature>
<dbReference type="EC" id="2.5.1.3" evidence="9"/>
<evidence type="ECO:0000256" key="9">
    <source>
        <dbReference type="HAMAP-Rule" id="MF_00097"/>
    </source>
</evidence>
<sequence>MGMKFETGMLRAYFIAGTQDIKDKTKTLQEVAKQAMEAGITAFQYREKGPGSLSGSARNVMAADLREMCSDYEIPFIVDDDVELAIKTKADGIHVGQKDERVAKVIEQVGNDMFVGLSCDTKEQINVASHIHGISYLGSGPVFPTGSKADADPVIGVDGLAELVKASKLPIVAIGGITEQNIKELPKTGAAGVSVISMIAQSDDIFRTVKVINETFKD</sequence>
<keyword evidence="5 9" id="KW-0784">Thiamine biosynthesis</keyword>
<comment type="catalytic activity">
    <reaction evidence="8 9 10">
        <text>2-[(2R,5Z)-2-carboxy-4-methylthiazol-5(2H)-ylidene]ethyl phosphate + 4-amino-2-methyl-5-(diphosphooxymethyl)pyrimidine + 2 H(+) = thiamine phosphate + CO2 + diphosphate</text>
        <dbReference type="Rhea" id="RHEA:47844"/>
        <dbReference type="ChEBI" id="CHEBI:15378"/>
        <dbReference type="ChEBI" id="CHEBI:16526"/>
        <dbReference type="ChEBI" id="CHEBI:33019"/>
        <dbReference type="ChEBI" id="CHEBI:37575"/>
        <dbReference type="ChEBI" id="CHEBI:57841"/>
        <dbReference type="ChEBI" id="CHEBI:62899"/>
        <dbReference type="EC" id="2.5.1.3"/>
    </reaction>
</comment>
<dbReference type="PANTHER" id="PTHR20857">
    <property type="entry name" value="THIAMINE-PHOSPHATE PYROPHOSPHORYLASE"/>
    <property type="match status" value="1"/>
</dbReference>
<accession>A0A0R1KX78</accession>
<dbReference type="OrthoDB" id="9812206at2"/>
<feature type="binding site" evidence="9">
    <location>
        <position position="99"/>
    </location>
    <ligand>
        <name>Mg(2+)</name>
        <dbReference type="ChEBI" id="CHEBI:18420"/>
    </ligand>
</feature>
<feature type="binding site" evidence="9">
    <location>
        <position position="148"/>
    </location>
    <ligand>
        <name>4-amino-2-methyl-5-(diphosphooxymethyl)pyrimidine</name>
        <dbReference type="ChEBI" id="CHEBI:57841"/>
    </ligand>
</feature>
<feature type="binding site" evidence="9">
    <location>
        <position position="118"/>
    </location>
    <ligand>
        <name>4-amino-2-methyl-5-(diphosphooxymethyl)pyrimidine</name>
        <dbReference type="ChEBI" id="CHEBI:57841"/>
    </ligand>
</feature>
<dbReference type="SUPFAM" id="SSF51391">
    <property type="entry name" value="Thiamin phosphate synthase"/>
    <property type="match status" value="1"/>
</dbReference>
<dbReference type="GO" id="GO:0004789">
    <property type="term" value="F:thiamine-phosphate diphosphorylase activity"/>
    <property type="evidence" value="ECO:0007669"/>
    <property type="project" value="UniProtKB-UniRule"/>
</dbReference>
<dbReference type="UniPathway" id="UPA00060">
    <property type="reaction ID" value="UER00141"/>
</dbReference>
<dbReference type="CDD" id="cd00564">
    <property type="entry name" value="TMP_TenI"/>
    <property type="match status" value="1"/>
</dbReference>
<dbReference type="GO" id="GO:0000287">
    <property type="term" value="F:magnesium ion binding"/>
    <property type="evidence" value="ECO:0007669"/>
    <property type="project" value="UniProtKB-UniRule"/>
</dbReference>
<evidence type="ECO:0000259" key="12">
    <source>
        <dbReference type="Pfam" id="PF02581"/>
    </source>
</evidence>
<dbReference type="Gene3D" id="3.20.20.70">
    <property type="entry name" value="Aldolase class I"/>
    <property type="match status" value="1"/>
</dbReference>
<comment type="caution">
    <text evidence="13">The sequence shown here is derived from an EMBL/GenBank/DDBJ whole genome shotgun (WGS) entry which is preliminary data.</text>
</comment>
<dbReference type="HAMAP" id="MF_00097">
    <property type="entry name" value="TMP_synthase"/>
    <property type="match status" value="1"/>
</dbReference>
<feature type="binding site" evidence="9">
    <location>
        <begin position="145"/>
        <end position="147"/>
    </location>
    <ligand>
        <name>2-[(2R,5Z)-2-carboxy-4-methylthiazol-5(2H)-ylidene]ethyl phosphate</name>
        <dbReference type="ChEBI" id="CHEBI:62899"/>
    </ligand>
</feature>
<gene>
    <name evidence="9" type="primary">thiE</name>
    <name evidence="13" type="ORF">FD17_GL000686</name>
</gene>
<evidence type="ECO:0000256" key="7">
    <source>
        <dbReference type="ARBA" id="ARBA00047851"/>
    </source>
</evidence>
<evidence type="ECO:0000256" key="1">
    <source>
        <dbReference type="ARBA" id="ARBA00005165"/>
    </source>
</evidence>
<dbReference type="GO" id="GO:0009228">
    <property type="term" value="P:thiamine biosynthetic process"/>
    <property type="evidence" value="ECO:0007669"/>
    <property type="project" value="UniProtKB-KW"/>
</dbReference>
<evidence type="ECO:0000256" key="11">
    <source>
        <dbReference type="RuleBase" id="RU004253"/>
    </source>
</evidence>